<comment type="caution">
    <text evidence="10">The sequence shown here is derived from an EMBL/GenBank/DDBJ whole genome shotgun (WGS) entry which is preliminary data.</text>
</comment>
<gene>
    <name evidence="10" type="ORF">ZIOFF_037458</name>
</gene>
<comment type="subcellular location">
    <subcellularLocation>
        <location evidence="1">Nucleus</location>
    </subcellularLocation>
</comment>
<keyword evidence="2" id="KW-0677">Repeat</keyword>
<accession>A0A8J5GBM0</accession>
<dbReference type="AlphaFoldDB" id="A0A8J5GBM0"/>
<feature type="domain" description="Myb-like" evidence="8">
    <location>
        <begin position="71"/>
        <end position="151"/>
    </location>
</feature>
<evidence type="ECO:0000256" key="6">
    <source>
        <dbReference type="ARBA" id="ARBA00023242"/>
    </source>
</evidence>
<dbReference type="FunFam" id="1.10.10.60:FF:000011">
    <property type="entry name" value="Myb transcription factor"/>
    <property type="match status" value="1"/>
</dbReference>
<evidence type="ECO:0000256" key="1">
    <source>
        <dbReference type="ARBA" id="ARBA00004123"/>
    </source>
</evidence>
<feature type="domain" description="HTH myb-type" evidence="9">
    <location>
        <begin position="18"/>
        <end position="74"/>
    </location>
</feature>
<keyword evidence="4" id="KW-0238">DNA-binding</keyword>
<dbReference type="Proteomes" id="UP000734854">
    <property type="component" value="Unassembled WGS sequence"/>
</dbReference>
<evidence type="ECO:0000259" key="9">
    <source>
        <dbReference type="PROSITE" id="PS51294"/>
    </source>
</evidence>
<dbReference type="SMART" id="SM00717">
    <property type="entry name" value="SANT"/>
    <property type="match status" value="2"/>
</dbReference>
<dbReference type="PANTHER" id="PTHR45675">
    <property type="entry name" value="MYB TRANSCRIPTION FACTOR-RELATED-RELATED"/>
    <property type="match status" value="1"/>
</dbReference>
<keyword evidence="11" id="KW-1185">Reference proteome</keyword>
<dbReference type="Pfam" id="PF00249">
    <property type="entry name" value="Myb_DNA-binding"/>
    <property type="match status" value="2"/>
</dbReference>
<evidence type="ECO:0000313" key="10">
    <source>
        <dbReference type="EMBL" id="KAG6505110.1"/>
    </source>
</evidence>
<proteinExistence type="predicted"/>
<dbReference type="CDD" id="cd00167">
    <property type="entry name" value="SANT"/>
    <property type="match status" value="2"/>
</dbReference>
<dbReference type="Gene3D" id="1.10.10.60">
    <property type="entry name" value="Homeodomain-like"/>
    <property type="match status" value="2"/>
</dbReference>
<dbReference type="InterPro" id="IPR009057">
    <property type="entry name" value="Homeodomain-like_sf"/>
</dbReference>
<evidence type="ECO:0000256" key="7">
    <source>
        <dbReference type="SAM" id="MobiDB-lite"/>
    </source>
</evidence>
<evidence type="ECO:0000256" key="2">
    <source>
        <dbReference type="ARBA" id="ARBA00022737"/>
    </source>
</evidence>
<evidence type="ECO:0000313" key="11">
    <source>
        <dbReference type="Proteomes" id="UP000734854"/>
    </source>
</evidence>
<reference evidence="10 11" key="1">
    <citation type="submission" date="2020-08" db="EMBL/GenBank/DDBJ databases">
        <title>Plant Genome Project.</title>
        <authorList>
            <person name="Zhang R.-G."/>
        </authorList>
    </citation>
    <scope>NUCLEOTIDE SEQUENCE [LARGE SCALE GENOMIC DNA]</scope>
    <source>
        <tissue evidence="10">Rhizome</tissue>
    </source>
</reference>
<dbReference type="PROSITE" id="PS50090">
    <property type="entry name" value="MYB_LIKE"/>
    <property type="match status" value="2"/>
</dbReference>
<dbReference type="InterPro" id="IPR001005">
    <property type="entry name" value="SANT/Myb"/>
</dbReference>
<dbReference type="PROSITE" id="PS51294">
    <property type="entry name" value="HTH_MYB"/>
    <property type="match status" value="2"/>
</dbReference>
<feature type="domain" description="Myb-like" evidence="8">
    <location>
        <begin position="18"/>
        <end position="70"/>
    </location>
</feature>
<evidence type="ECO:0000256" key="5">
    <source>
        <dbReference type="ARBA" id="ARBA00023163"/>
    </source>
</evidence>
<keyword evidence="5" id="KW-0804">Transcription</keyword>
<dbReference type="PANTHER" id="PTHR45675:SF30">
    <property type="entry name" value="TRANSCRIPTION FACTOR MYB62"/>
    <property type="match status" value="1"/>
</dbReference>
<keyword evidence="3" id="KW-0805">Transcription regulation</keyword>
<evidence type="ECO:0000259" key="8">
    <source>
        <dbReference type="PROSITE" id="PS50090"/>
    </source>
</evidence>
<dbReference type="InterPro" id="IPR044676">
    <property type="entry name" value="EOBI/EOBII-like_plant"/>
</dbReference>
<feature type="region of interest" description="Disordered" evidence="7">
    <location>
        <begin position="244"/>
        <end position="283"/>
    </location>
</feature>
<feature type="domain" description="HTH myb-type" evidence="9">
    <location>
        <begin position="127"/>
        <end position="155"/>
    </location>
</feature>
<organism evidence="10 11">
    <name type="scientific">Zingiber officinale</name>
    <name type="common">Ginger</name>
    <name type="synonym">Amomum zingiber</name>
    <dbReference type="NCBI Taxonomy" id="94328"/>
    <lineage>
        <taxon>Eukaryota</taxon>
        <taxon>Viridiplantae</taxon>
        <taxon>Streptophyta</taxon>
        <taxon>Embryophyta</taxon>
        <taxon>Tracheophyta</taxon>
        <taxon>Spermatophyta</taxon>
        <taxon>Magnoliopsida</taxon>
        <taxon>Liliopsida</taxon>
        <taxon>Zingiberales</taxon>
        <taxon>Zingiberaceae</taxon>
        <taxon>Zingiber</taxon>
    </lineage>
</organism>
<keyword evidence="6" id="KW-0539">Nucleus</keyword>
<sequence length="283" mass="31869">MSITAIKSLASTSKCEGMGELRRGPWTLEEDTLLVHCVACHGEGRWNLLARSAGLKRTGKSCRLRWLNYLKPDIKRGNLSLEEQLLILDLHSKWGNRYSIGTEIIYRSFRRFPSLTNCAYPRLCASRWSRIAQHLPGRTDNEIKNYCRTRVQRQLKADAHSALLREAVRSCWAQNFSSIPPPHTFDEMPPWVSDELRGVTSFVDRFAISSGGGHCSVNNAYEVEPWNLAPTSVSTPNCFASEHTSCSKNDVTEPSSWSMDESSDMLKSYMSGAESEVPFGDDN</sequence>
<name>A0A8J5GBM0_ZINOF</name>
<dbReference type="GO" id="GO:0043565">
    <property type="term" value="F:sequence-specific DNA binding"/>
    <property type="evidence" value="ECO:0007669"/>
    <property type="project" value="InterPro"/>
</dbReference>
<evidence type="ECO:0000256" key="4">
    <source>
        <dbReference type="ARBA" id="ARBA00023125"/>
    </source>
</evidence>
<protein>
    <submittedName>
        <fullName evidence="10">Uncharacterized protein</fullName>
    </submittedName>
</protein>
<dbReference type="InterPro" id="IPR017930">
    <property type="entry name" value="Myb_dom"/>
</dbReference>
<dbReference type="GO" id="GO:0005634">
    <property type="term" value="C:nucleus"/>
    <property type="evidence" value="ECO:0007669"/>
    <property type="project" value="UniProtKB-SubCell"/>
</dbReference>
<evidence type="ECO:0000256" key="3">
    <source>
        <dbReference type="ARBA" id="ARBA00023015"/>
    </source>
</evidence>
<dbReference type="SUPFAM" id="SSF46689">
    <property type="entry name" value="Homeodomain-like"/>
    <property type="match status" value="2"/>
</dbReference>
<dbReference type="GO" id="GO:0003700">
    <property type="term" value="F:DNA-binding transcription factor activity"/>
    <property type="evidence" value="ECO:0007669"/>
    <property type="project" value="InterPro"/>
</dbReference>
<dbReference type="EMBL" id="JACMSC010000010">
    <property type="protein sequence ID" value="KAG6505110.1"/>
    <property type="molecule type" value="Genomic_DNA"/>
</dbReference>
<feature type="compositionally biased region" description="Polar residues" evidence="7">
    <location>
        <begin position="244"/>
        <end position="260"/>
    </location>
</feature>